<dbReference type="InterPro" id="IPR016166">
    <property type="entry name" value="FAD-bd_PCMH"/>
</dbReference>
<accession>A0A3B0VL71</accession>
<evidence type="ECO:0000259" key="4">
    <source>
        <dbReference type="PROSITE" id="PS51387"/>
    </source>
</evidence>
<dbReference type="EC" id="1.2.5.3" evidence="5"/>
<dbReference type="InterPro" id="IPR051312">
    <property type="entry name" value="Diverse_Substr_Oxidored"/>
</dbReference>
<dbReference type="PROSITE" id="PS51387">
    <property type="entry name" value="FAD_PCMH"/>
    <property type="match status" value="1"/>
</dbReference>
<dbReference type="GO" id="GO:0008805">
    <property type="term" value="F:carbon-monoxide oxygenase activity"/>
    <property type="evidence" value="ECO:0007669"/>
    <property type="project" value="UniProtKB-EC"/>
</dbReference>
<dbReference type="SMART" id="SM01092">
    <property type="entry name" value="CO_deh_flav_C"/>
    <property type="match status" value="1"/>
</dbReference>
<dbReference type="AlphaFoldDB" id="A0A3B0VL71"/>
<dbReference type="InterPro" id="IPR036683">
    <property type="entry name" value="CO_DH_flav_C_dom_sf"/>
</dbReference>
<dbReference type="GO" id="GO:0071949">
    <property type="term" value="F:FAD binding"/>
    <property type="evidence" value="ECO:0007669"/>
    <property type="project" value="InterPro"/>
</dbReference>
<evidence type="ECO:0000256" key="3">
    <source>
        <dbReference type="ARBA" id="ARBA00023002"/>
    </source>
</evidence>
<keyword evidence="1" id="KW-0285">Flavoprotein</keyword>
<keyword evidence="2" id="KW-0274">FAD</keyword>
<reference evidence="5" key="1">
    <citation type="submission" date="2018-06" db="EMBL/GenBank/DDBJ databases">
        <authorList>
            <person name="Zhirakovskaya E."/>
        </authorList>
    </citation>
    <scope>NUCLEOTIDE SEQUENCE</scope>
</reference>
<dbReference type="InterPro" id="IPR036318">
    <property type="entry name" value="FAD-bd_PCMH-like_sf"/>
</dbReference>
<dbReference type="Gene3D" id="3.30.465.10">
    <property type="match status" value="1"/>
</dbReference>
<name>A0A3B0VL71_9ZZZZ</name>
<organism evidence="5">
    <name type="scientific">hydrothermal vent metagenome</name>
    <dbReference type="NCBI Taxonomy" id="652676"/>
    <lineage>
        <taxon>unclassified sequences</taxon>
        <taxon>metagenomes</taxon>
        <taxon>ecological metagenomes</taxon>
    </lineage>
</organism>
<dbReference type="Gene3D" id="3.30.390.50">
    <property type="entry name" value="CO dehydrogenase flavoprotein, C-terminal domain"/>
    <property type="match status" value="1"/>
</dbReference>
<dbReference type="SUPFAM" id="SSF55447">
    <property type="entry name" value="CO dehydrogenase flavoprotein C-terminal domain-like"/>
    <property type="match status" value="1"/>
</dbReference>
<dbReference type="PANTHER" id="PTHR42659">
    <property type="entry name" value="XANTHINE DEHYDROGENASE SUBUNIT C-RELATED"/>
    <property type="match status" value="1"/>
</dbReference>
<feature type="non-terminal residue" evidence="5">
    <location>
        <position position="1"/>
    </location>
</feature>
<dbReference type="InterPro" id="IPR005107">
    <property type="entry name" value="CO_DH_flav_C"/>
</dbReference>
<proteinExistence type="predicted"/>
<evidence type="ECO:0000256" key="2">
    <source>
        <dbReference type="ARBA" id="ARBA00022827"/>
    </source>
</evidence>
<feature type="domain" description="FAD-binding PCMH-type" evidence="4">
    <location>
        <begin position="1"/>
        <end position="120"/>
    </location>
</feature>
<dbReference type="SUPFAM" id="SSF56176">
    <property type="entry name" value="FAD-binding/transporter-associated domain-like"/>
    <property type="match status" value="1"/>
</dbReference>
<dbReference type="Pfam" id="PF03450">
    <property type="entry name" value="CO_deh_flav_C"/>
    <property type="match status" value="1"/>
</dbReference>
<dbReference type="Pfam" id="PF00941">
    <property type="entry name" value="FAD_binding_5"/>
    <property type="match status" value="1"/>
</dbReference>
<evidence type="ECO:0000313" key="5">
    <source>
        <dbReference type="EMBL" id="VAW37579.1"/>
    </source>
</evidence>
<gene>
    <name evidence="5" type="ORF">MNBD_CHLOROFLEXI01-307</name>
</gene>
<keyword evidence="3 5" id="KW-0560">Oxidoreductase</keyword>
<protein>
    <submittedName>
        <fullName evidence="5">Aerobic carbon monoxide dehydrogenase (Quinone), medium chain</fullName>
        <ecNumber evidence="5">1.2.5.3</ecNumber>
    </submittedName>
</protein>
<sequence length="232" mass="23955">GRIDFLKGLWQRGHVHYIGALTTHAMVAAANGLPSALSEAAGMIGDPQVRNRGTIGGNVAHADPASDLPTVLTALRAQFRIAGSNGERRVSADDFFVGFFETALADDELLVGVAVFDERPNSGSAYAKLPNPASRYAMVGAAATVTIDDGKFRKAGVAVGGLTPKATRANAVEAALVGNPVSEATIAAAAAAVANDLGDDVMGDLHASAEYRRQMAPVFVRRALETAVSRAS</sequence>
<dbReference type="InterPro" id="IPR016169">
    <property type="entry name" value="FAD-bd_PCMH_sub2"/>
</dbReference>
<dbReference type="PANTHER" id="PTHR42659:SF2">
    <property type="entry name" value="XANTHINE DEHYDROGENASE SUBUNIT C-RELATED"/>
    <property type="match status" value="1"/>
</dbReference>
<dbReference type="EMBL" id="UOEU01000668">
    <property type="protein sequence ID" value="VAW37579.1"/>
    <property type="molecule type" value="Genomic_DNA"/>
</dbReference>
<evidence type="ECO:0000256" key="1">
    <source>
        <dbReference type="ARBA" id="ARBA00022630"/>
    </source>
</evidence>
<dbReference type="InterPro" id="IPR002346">
    <property type="entry name" value="Mopterin_DH_FAD-bd"/>
</dbReference>